<evidence type="ECO:0000256" key="5">
    <source>
        <dbReference type="PROSITE-ProRule" id="PRU00205"/>
    </source>
</evidence>
<dbReference type="OrthoDB" id="284464at2759"/>
<reference evidence="8 9" key="1">
    <citation type="submission" date="2014-06" db="EMBL/GenBank/DDBJ databases">
        <authorList>
            <person name="Swart Estienne"/>
        </authorList>
    </citation>
    <scope>NUCLEOTIDE SEQUENCE [LARGE SCALE GENOMIC DNA]</scope>
    <source>
        <strain evidence="8 9">130c</strain>
    </source>
</reference>
<evidence type="ECO:0000256" key="4">
    <source>
        <dbReference type="ARBA" id="ARBA00023136"/>
    </source>
</evidence>
<dbReference type="PANTHER" id="PTHR31898">
    <property type="entry name" value="TRANSMEMBRANE PROTEIN 136"/>
    <property type="match status" value="1"/>
</dbReference>
<comment type="subcellular location">
    <subcellularLocation>
        <location evidence="1">Membrane</location>
        <topology evidence="1">Multi-pass membrane protein</topology>
    </subcellularLocation>
</comment>
<dbReference type="Pfam" id="PF03798">
    <property type="entry name" value="TRAM_LAG1_CLN8"/>
    <property type="match status" value="1"/>
</dbReference>
<keyword evidence="2 5" id="KW-0812">Transmembrane</keyword>
<feature type="transmembrane region" description="Helical" evidence="6">
    <location>
        <begin position="90"/>
        <end position="112"/>
    </location>
</feature>
<feature type="transmembrane region" description="Helical" evidence="6">
    <location>
        <begin position="132"/>
        <end position="154"/>
    </location>
</feature>
<keyword evidence="3 6" id="KW-1133">Transmembrane helix</keyword>
<accession>A0A078AB96</accession>
<protein>
    <recommendedName>
        <fullName evidence="7">TLC domain-containing protein</fullName>
    </recommendedName>
</protein>
<sequence>MGDLLHSDNKGVPLTSQNDDDSLNFFQKMFKGSIQYEYDTRIDEYNWIAIFLVQFVAYFVAQALVRKLVPPPGDVKVFLEKKRMKDYHSYYFQYTSFIHAMIGIILGNTPYFSLHLLAVEIPLEDSNTLVSLLIGFQTLVCHLLAEVSNPFLQIRTALRIVKKSDTWYYKLNDKIFAVVFILARLIVSPILLFYTFEGDNTTTFLKLGFASVTFIQFFWGMKILYNIGVMVKEHFDELESKEKESRPLWAKVFHDVFYAIDKNKQVRLIFSIVNFATFVFIPVSYYGFVRGNLFKSFL</sequence>
<dbReference type="Proteomes" id="UP000039865">
    <property type="component" value="Unassembled WGS sequence"/>
</dbReference>
<dbReference type="PANTHER" id="PTHR31898:SF1">
    <property type="entry name" value="TLC DOMAIN-CONTAINING PROTEIN 5"/>
    <property type="match status" value="1"/>
</dbReference>
<feature type="transmembrane region" description="Helical" evidence="6">
    <location>
        <begin position="207"/>
        <end position="225"/>
    </location>
</feature>
<dbReference type="InterPro" id="IPR006634">
    <property type="entry name" value="TLC-dom"/>
</dbReference>
<evidence type="ECO:0000259" key="7">
    <source>
        <dbReference type="PROSITE" id="PS50922"/>
    </source>
</evidence>
<dbReference type="EMBL" id="CCKQ01007991">
    <property type="protein sequence ID" value="CDW79429.1"/>
    <property type="molecule type" value="Genomic_DNA"/>
</dbReference>
<feature type="domain" description="TLC" evidence="7">
    <location>
        <begin position="40"/>
        <end position="232"/>
    </location>
</feature>
<name>A0A078AB96_STYLE</name>
<dbReference type="PROSITE" id="PS50922">
    <property type="entry name" value="TLC"/>
    <property type="match status" value="1"/>
</dbReference>
<feature type="transmembrane region" description="Helical" evidence="6">
    <location>
        <begin position="268"/>
        <end position="288"/>
    </location>
</feature>
<dbReference type="InParanoid" id="A0A078AB96"/>
<evidence type="ECO:0000256" key="1">
    <source>
        <dbReference type="ARBA" id="ARBA00004141"/>
    </source>
</evidence>
<proteinExistence type="predicted"/>
<evidence type="ECO:0000256" key="3">
    <source>
        <dbReference type="ARBA" id="ARBA00022989"/>
    </source>
</evidence>
<dbReference type="InterPro" id="IPR042512">
    <property type="entry name" value="TLCD5"/>
</dbReference>
<evidence type="ECO:0000313" key="8">
    <source>
        <dbReference type="EMBL" id="CDW79429.1"/>
    </source>
</evidence>
<gene>
    <name evidence="8" type="primary">Contig14862.g15829</name>
    <name evidence="8" type="ORF">STYLEM_8417</name>
</gene>
<keyword evidence="4 5" id="KW-0472">Membrane</keyword>
<evidence type="ECO:0000256" key="6">
    <source>
        <dbReference type="SAM" id="Phobius"/>
    </source>
</evidence>
<organism evidence="8 9">
    <name type="scientific">Stylonychia lemnae</name>
    <name type="common">Ciliate</name>
    <dbReference type="NCBI Taxonomy" id="5949"/>
    <lineage>
        <taxon>Eukaryota</taxon>
        <taxon>Sar</taxon>
        <taxon>Alveolata</taxon>
        <taxon>Ciliophora</taxon>
        <taxon>Intramacronucleata</taxon>
        <taxon>Spirotrichea</taxon>
        <taxon>Stichotrichia</taxon>
        <taxon>Sporadotrichida</taxon>
        <taxon>Oxytrichidae</taxon>
        <taxon>Stylonychinae</taxon>
        <taxon>Stylonychia</taxon>
    </lineage>
</organism>
<dbReference type="AlphaFoldDB" id="A0A078AB96"/>
<dbReference type="GO" id="GO:0016020">
    <property type="term" value="C:membrane"/>
    <property type="evidence" value="ECO:0007669"/>
    <property type="project" value="UniProtKB-SubCell"/>
</dbReference>
<feature type="transmembrane region" description="Helical" evidence="6">
    <location>
        <begin position="175"/>
        <end position="195"/>
    </location>
</feature>
<evidence type="ECO:0000256" key="2">
    <source>
        <dbReference type="ARBA" id="ARBA00022692"/>
    </source>
</evidence>
<keyword evidence="9" id="KW-1185">Reference proteome</keyword>
<evidence type="ECO:0000313" key="9">
    <source>
        <dbReference type="Proteomes" id="UP000039865"/>
    </source>
</evidence>
<feature type="transmembrane region" description="Helical" evidence="6">
    <location>
        <begin position="47"/>
        <end position="69"/>
    </location>
</feature>